<dbReference type="EC" id="3.1.1.47" evidence="1"/>
<dbReference type="Pfam" id="PF03403">
    <property type="entry name" value="PAF-AH_p_II"/>
    <property type="match status" value="1"/>
</dbReference>
<dbReference type="SUPFAM" id="SSF53474">
    <property type="entry name" value="alpha/beta-Hydrolases"/>
    <property type="match status" value="1"/>
</dbReference>
<keyword evidence="2" id="KW-0378">Hydrolase</keyword>
<feature type="region of interest" description="Disordered" evidence="5">
    <location>
        <begin position="21"/>
        <end position="57"/>
    </location>
</feature>
<keyword evidence="7" id="KW-1185">Reference proteome</keyword>
<keyword evidence="3" id="KW-0442">Lipid degradation</keyword>
<feature type="compositionally biased region" description="Basic and acidic residues" evidence="5">
    <location>
        <begin position="21"/>
        <end position="35"/>
    </location>
</feature>
<keyword evidence="4" id="KW-0443">Lipid metabolism</keyword>
<name>A0ABP1BZ53_9BRYO</name>
<evidence type="ECO:0000256" key="4">
    <source>
        <dbReference type="ARBA" id="ARBA00023098"/>
    </source>
</evidence>
<organism evidence="6 7">
    <name type="scientific">Sphagnum jensenii</name>
    <dbReference type="NCBI Taxonomy" id="128206"/>
    <lineage>
        <taxon>Eukaryota</taxon>
        <taxon>Viridiplantae</taxon>
        <taxon>Streptophyta</taxon>
        <taxon>Embryophyta</taxon>
        <taxon>Bryophyta</taxon>
        <taxon>Sphagnophytina</taxon>
        <taxon>Sphagnopsida</taxon>
        <taxon>Sphagnales</taxon>
        <taxon>Sphagnaceae</taxon>
        <taxon>Sphagnum</taxon>
    </lineage>
</organism>
<dbReference type="Gene3D" id="3.40.50.1820">
    <property type="entry name" value="alpha/beta hydrolase"/>
    <property type="match status" value="1"/>
</dbReference>
<accession>A0ABP1BZ53</accession>
<gene>
    <name evidence="6" type="ORF">CSSPJE1EN2_LOCUS23122</name>
</gene>
<evidence type="ECO:0000313" key="6">
    <source>
        <dbReference type="EMBL" id="CAK9881766.1"/>
    </source>
</evidence>
<dbReference type="EMBL" id="OZ023709">
    <property type="protein sequence ID" value="CAK9881766.1"/>
    <property type="molecule type" value="Genomic_DNA"/>
</dbReference>
<dbReference type="PANTHER" id="PTHR10272:SF0">
    <property type="entry name" value="PLATELET-ACTIVATING FACTOR ACETYLHYDROLASE"/>
    <property type="match status" value="1"/>
</dbReference>
<dbReference type="Proteomes" id="UP001497522">
    <property type="component" value="Chromosome 8"/>
</dbReference>
<dbReference type="InterPro" id="IPR029058">
    <property type="entry name" value="AB_hydrolase_fold"/>
</dbReference>
<proteinExistence type="predicted"/>
<dbReference type="PANTHER" id="PTHR10272">
    <property type="entry name" value="PLATELET-ACTIVATING FACTOR ACETYLHYDROLASE"/>
    <property type="match status" value="1"/>
</dbReference>
<reference evidence="6" key="1">
    <citation type="submission" date="2024-03" db="EMBL/GenBank/DDBJ databases">
        <authorList>
            <consortium name="ELIXIR-Norway"/>
            <consortium name="Elixir Norway"/>
        </authorList>
    </citation>
    <scope>NUCLEOTIDE SEQUENCE</scope>
</reference>
<sequence length="444" mass="49403">MSLPNPLGPYHVSFADFELRRSEENKGSRSGRAAEPEQQQIKRNGVHPNAANADSKAAAVAAPPMRIFYPTETKTRWSPWDVKVRCWIPHYNYMWGYVARAFAPSSVFSRLGISVIASIFYSATWFRLPIQASVKKPLLTPKGEEGRKKQRLPVVIFSHGIWACHTTYSATCVDLASHGYIVVAVEHLDGSSSMAHYHDHEGKCKWVHHAFGDKPVGDTPMAEHAKQLRQRVGEIQKVIDVLESLDQGSLMQNFNSVTGRASLDTKFFQQRLDLNHIAMHGHSFGGATAIATSGVDKRIKCCLAEDVWWEPLEEVDYSRLAGKVPVLLLNTESFNWAALRNGRKKFMKGRAQAHNEASPLITALMTIKGTTHMDQCDFPLLFPNIAKIAGMTGALQATHSKDINSRACLDFLYKNLLPPETGAPYLVDSVKEDGEHLLIGEVTD</sequence>
<evidence type="ECO:0000256" key="2">
    <source>
        <dbReference type="ARBA" id="ARBA00022801"/>
    </source>
</evidence>
<evidence type="ECO:0000256" key="3">
    <source>
        <dbReference type="ARBA" id="ARBA00022963"/>
    </source>
</evidence>
<evidence type="ECO:0000313" key="7">
    <source>
        <dbReference type="Proteomes" id="UP001497522"/>
    </source>
</evidence>
<evidence type="ECO:0000256" key="5">
    <source>
        <dbReference type="SAM" id="MobiDB-lite"/>
    </source>
</evidence>
<evidence type="ECO:0000256" key="1">
    <source>
        <dbReference type="ARBA" id="ARBA00013201"/>
    </source>
</evidence>
<protein>
    <recommendedName>
        <fullName evidence="1">1-alkyl-2-acetylglycerophosphocholine esterase</fullName>
        <ecNumber evidence="1">3.1.1.47</ecNumber>
    </recommendedName>
</protein>